<evidence type="ECO:0000313" key="5">
    <source>
        <dbReference type="Proteomes" id="UP000694865"/>
    </source>
</evidence>
<feature type="non-terminal residue" evidence="6">
    <location>
        <position position="294"/>
    </location>
</feature>
<protein>
    <recommendedName>
        <fullName evidence="3 4">Nonsense-mediated mRNA decay factor SMG8</fullName>
    </recommendedName>
</protein>
<sequence>ELKATGQICVVGVFGKSRYGHRSKTNIVNKLLGRNVFPVYFHDDNNFDDSDDKSCKLEAYFDEKSQVLFLHLISVADSAVLFQMCRDLDEDLSDAEAHKLWQDAEHKHAKTLLFMFSVCHIMVMVHPNSTFDLHYIRLFKALENIRQKVLPLINDKMASLSVNTEWQNSGRLCTPRLLFVGQQVSANCLFTVPANQAYVHIETGKDTNDPVSTVLGQLKKHTLYSSEPGILRNYQASHHGRRTITNLHVSRSQPNSKDAESLKEFLWQHIDLVLNGKGFDDAISRSVVSHVHFE</sequence>
<dbReference type="RefSeq" id="XP_006823677.1">
    <property type="nucleotide sequence ID" value="XM_006823614.1"/>
</dbReference>
<dbReference type="PANTHER" id="PTHR13091:SF0">
    <property type="entry name" value="NONSENSE-MEDIATED MRNA DECAY FACTOR SMG8"/>
    <property type="match status" value="1"/>
</dbReference>
<keyword evidence="5" id="KW-1185">Reference proteome</keyword>
<dbReference type="PANTHER" id="PTHR13091">
    <property type="entry name" value="AMPLIFIED IN BREAST CANCER 2-RELATED"/>
    <property type="match status" value="1"/>
</dbReference>
<evidence type="ECO:0000256" key="2">
    <source>
        <dbReference type="ARBA" id="ARBA00023161"/>
    </source>
</evidence>
<proteinExistence type="inferred from homology"/>
<name>A0ABM0MUI6_SACKO</name>
<comment type="similarity">
    <text evidence="1 4">Belongs to the SMG8 family.</text>
</comment>
<dbReference type="Proteomes" id="UP000694865">
    <property type="component" value="Unplaced"/>
</dbReference>
<evidence type="ECO:0000256" key="3">
    <source>
        <dbReference type="ARBA" id="ARBA00029509"/>
    </source>
</evidence>
<feature type="non-terminal residue" evidence="6">
    <location>
        <position position="1"/>
    </location>
</feature>
<evidence type="ECO:0000313" key="6">
    <source>
        <dbReference type="RefSeq" id="XP_006823677.1"/>
    </source>
</evidence>
<reference evidence="6" key="1">
    <citation type="submission" date="2025-08" db="UniProtKB">
        <authorList>
            <consortium name="RefSeq"/>
        </authorList>
    </citation>
    <scope>IDENTIFICATION</scope>
    <source>
        <tissue evidence="6">Testes</tissue>
    </source>
</reference>
<evidence type="ECO:0000256" key="4">
    <source>
        <dbReference type="RuleBase" id="RU367133"/>
    </source>
</evidence>
<dbReference type="InterPro" id="IPR019354">
    <property type="entry name" value="SMG8-like"/>
</dbReference>
<dbReference type="GeneID" id="102805068"/>
<comment type="function">
    <text evidence="4">Involved in nonsense-mediated decay (NMD) of mRNAs containing premature stop codons.</text>
</comment>
<evidence type="ECO:0000256" key="1">
    <source>
        <dbReference type="ARBA" id="ARBA00006443"/>
    </source>
</evidence>
<gene>
    <name evidence="6" type="primary">LOC102805068</name>
</gene>
<keyword evidence="2 4" id="KW-0866">Nonsense-mediated mRNA decay</keyword>
<organism evidence="5 6">
    <name type="scientific">Saccoglossus kowalevskii</name>
    <name type="common">Acorn worm</name>
    <dbReference type="NCBI Taxonomy" id="10224"/>
    <lineage>
        <taxon>Eukaryota</taxon>
        <taxon>Metazoa</taxon>
        <taxon>Hemichordata</taxon>
        <taxon>Enteropneusta</taxon>
        <taxon>Harrimaniidae</taxon>
        <taxon>Saccoglossus</taxon>
    </lineage>
</organism>
<dbReference type="Pfam" id="PF10220">
    <property type="entry name" value="Smg8_Smg9"/>
    <property type="match status" value="2"/>
</dbReference>
<accession>A0ABM0MUI6</accession>